<sequence length="291" mass="29735">MLVIGVDGGATKTEATVMDGEGQIVGKATSGSTNKNSVGKDQATMSLVAAVQDSLKAGNADMKDVQCIVLGMSGCDTPSDVDFWLSICASKFPSCKAIVENDSVIALCSGTGGRMEGIVVISGTGSIGLGISQGGSQRVRVGGMGPLLGDSGNGYSMGAAALRAAVRASDGRGPTTELLGMILDKYKVPSADGLLEIAYGKGTDVPAKFASWDEVASLAPLVVKAKREHGCSVASQILEQTAQDICELAETVAARLSCSSSDSETFTMAKVTRPNMTPSEAAARMALTQLR</sequence>
<dbReference type="InterPro" id="IPR002731">
    <property type="entry name" value="ATPase_BadF"/>
</dbReference>
<dbReference type="RefSeq" id="XP_005841623.1">
    <property type="nucleotide sequence ID" value="XM_005841566.1"/>
</dbReference>
<dbReference type="KEGG" id="gtt:GUITHDRAFT_100118"/>
<protein>
    <recommendedName>
        <fullName evidence="3">N-acetyl-D-glucosamine kinase</fullName>
        <ecNumber evidence="2">2.7.1.59</ecNumber>
    </recommendedName>
    <alternativeName>
        <fullName evidence="4">GlcNAc kinase</fullName>
    </alternativeName>
</protein>
<comment type="similarity">
    <text evidence="1">Belongs to the eukaryotic-type N-acetylglucosamine kinase family.</text>
</comment>
<evidence type="ECO:0000313" key="6">
    <source>
        <dbReference type="EMBL" id="EKX54643.1"/>
    </source>
</evidence>
<dbReference type="PANTHER" id="PTHR43190">
    <property type="entry name" value="N-ACETYL-D-GLUCOSAMINE KINASE"/>
    <property type="match status" value="1"/>
</dbReference>
<proteinExistence type="inferred from homology"/>
<dbReference type="EnsemblProtists" id="EKX54643">
    <property type="protein sequence ID" value="EKX54643"/>
    <property type="gene ID" value="GUITHDRAFT_100118"/>
</dbReference>
<dbReference type="Pfam" id="PF01869">
    <property type="entry name" value="BcrAD_BadFG"/>
    <property type="match status" value="1"/>
</dbReference>
<dbReference type="SUPFAM" id="SSF53067">
    <property type="entry name" value="Actin-like ATPase domain"/>
    <property type="match status" value="2"/>
</dbReference>
<evidence type="ECO:0000256" key="4">
    <source>
        <dbReference type="ARBA" id="ARBA00031123"/>
    </source>
</evidence>
<dbReference type="InterPro" id="IPR052519">
    <property type="entry name" value="Euk-type_GlcNAc_Kinase"/>
</dbReference>
<reference evidence="8" key="2">
    <citation type="submission" date="2012-11" db="EMBL/GenBank/DDBJ databases">
        <authorList>
            <person name="Kuo A."/>
            <person name="Curtis B.A."/>
            <person name="Tanifuji G."/>
            <person name="Burki F."/>
            <person name="Gruber A."/>
            <person name="Irimia M."/>
            <person name="Maruyama S."/>
            <person name="Arias M.C."/>
            <person name="Ball S.G."/>
            <person name="Gile G.H."/>
            <person name="Hirakawa Y."/>
            <person name="Hopkins J.F."/>
            <person name="Rensing S.A."/>
            <person name="Schmutz J."/>
            <person name="Symeonidi A."/>
            <person name="Elias M."/>
            <person name="Eveleigh R.J."/>
            <person name="Herman E.K."/>
            <person name="Klute M.J."/>
            <person name="Nakayama T."/>
            <person name="Obornik M."/>
            <person name="Reyes-Prieto A."/>
            <person name="Armbrust E.V."/>
            <person name="Aves S.J."/>
            <person name="Beiko R.G."/>
            <person name="Coutinho P."/>
            <person name="Dacks J.B."/>
            <person name="Durnford D.G."/>
            <person name="Fast N.M."/>
            <person name="Green B.R."/>
            <person name="Grisdale C."/>
            <person name="Hempe F."/>
            <person name="Henrissat B."/>
            <person name="Hoppner M.P."/>
            <person name="Ishida K.-I."/>
            <person name="Kim E."/>
            <person name="Koreny L."/>
            <person name="Kroth P.G."/>
            <person name="Liu Y."/>
            <person name="Malik S.-B."/>
            <person name="Maier U.G."/>
            <person name="McRose D."/>
            <person name="Mock T."/>
            <person name="Neilson J.A."/>
            <person name="Onodera N.T."/>
            <person name="Poole A.M."/>
            <person name="Pritham E.J."/>
            <person name="Richards T.A."/>
            <person name="Rocap G."/>
            <person name="Roy S.W."/>
            <person name="Sarai C."/>
            <person name="Schaack S."/>
            <person name="Shirato S."/>
            <person name="Slamovits C.H."/>
            <person name="Spencer D.F."/>
            <person name="Suzuki S."/>
            <person name="Worden A.Z."/>
            <person name="Zauner S."/>
            <person name="Barry K."/>
            <person name="Bell C."/>
            <person name="Bharti A.K."/>
            <person name="Crow J.A."/>
            <person name="Grimwood J."/>
            <person name="Kramer R."/>
            <person name="Lindquist E."/>
            <person name="Lucas S."/>
            <person name="Salamov A."/>
            <person name="McFadden G.I."/>
            <person name="Lane C.E."/>
            <person name="Keeling P.J."/>
            <person name="Gray M.W."/>
            <person name="Grigoriev I.V."/>
            <person name="Archibald J.M."/>
        </authorList>
    </citation>
    <scope>NUCLEOTIDE SEQUENCE</scope>
    <source>
        <strain evidence="8">CCMP2712</strain>
    </source>
</reference>
<name>L1K2P6_GUITC</name>
<reference evidence="7" key="3">
    <citation type="submission" date="2016-03" db="UniProtKB">
        <authorList>
            <consortium name="EnsemblProtists"/>
        </authorList>
    </citation>
    <scope>IDENTIFICATION</scope>
</reference>
<dbReference type="PANTHER" id="PTHR43190:SF3">
    <property type="entry name" value="N-ACETYL-D-GLUCOSAMINE KINASE"/>
    <property type="match status" value="1"/>
</dbReference>
<evidence type="ECO:0000256" key="1">
    <source>
        <dbReference type="ARBA" id="ARBA00006198"/>
    </source>
</evidence>
<reference evidence="6 8" key="1">
    <citation type="journal article" date="2012" name="Nature">
        <title>Algal genomes reveal evolutionary mosaicism and the fate of nucleomorphs.</title>
        <authorList>
            <consortium name="DOE Joint Genome Institute"/>
            <person name="Curtis B.A."/>
            <person name="Tanifuji G."/>
            <person name="Burki F."/>
            <person name="Gruber A."/>
            <person name="Irimia M."/>
            <person name="Maruyama S."/>
            <person name="Arias M.C."/>
            <person name="Ball S.G."/>
            <person name="Gile G.H."/>
            <person name="Hirakawa Y."/>
            <person name="Hopkins J.F."/>
            <person name="Kuo A."/>
            <person name="Rensing S.A."/>
            <person name="Schmutz J."/>
            <person name="Symeonidi A."/>
            <person name="Elias M."/>
            <person name="Eveleigh R.J."/>
            <person name="Herman E.K."/>
            <person name="Klute M.J."/>
            <person name="Nakayama T."/>
            <person name="Obornik M."/>
            <person name="Reyes-Prieto A."/>
            <person name="Armbrust E.V."/>
            <person name="Aves S.J."/>
            <person name="Beiko R.G."/>
            <person name="Coutinho P."/>
            <person name="Dacks J.B."/>
            <person name="Durnford D.G."/>
            <person name="Fast N.M."/>
            <person name="Green B.R."/>
            <person name="Grisdale C.J."/>
            <person name="Hempel F."/>
            <person name="Henrissat B."/>
            <person name="Hoppner M.P."/>
            <person name="Ishida K."/>
            <person name="Kim E."/>
            <person name="Koreny L."/>
            <person name="Kroth P.G."/>
            <person name="Liu Y."/>
            <person name="Malik S.B."/>
            <person name="Maier U.G."/>
            <person name="McRose D."/>
            <person name="Mock T."/>
            <person name="Neilson J.A."/>
            <person name="Onodera N.T."/>
            <person name="Poole A.M."/>
            <person name="Pritham E.J."/>
            <person name="Richards T.A."/>
            <person name="Rocap G."/>
            <person name="Roy S.W."/>
            <person name="Sarai C."/>
            <person name="Schaack S."/>
            <person name="Shirato S."/>
            <person name="Slamovits C.H."/>
            <person name="Spencer D.F."/>
            <person name="Suzuki S."/>
            <person name="Worden A.Z."/>
            <person name="Zauner S."/>
            <person name="Barry K."/>
            <person name="Bell C."/>
            <person name="Bharti A.K."/>
            <person name="Crow J.A."/>
            <person name="Grimwood J."/>
            <person name="Kramer R."/>
            <person name="Lindquist E."/>
            <person name="Lucas S."/>
            <person name="Salamov A."/>
            <person name="McFadden G.I."/>
            <person name="Lane C.E."/>
            <person name="Keeling P.J."/>
            <person name="Gray M.W."/>
            <person name="Grigoriev I.V."/>
            <person name="Archibald J.M."/>
        </authorList>
    </citation>
    <scope>NUCLEOTIDE SEQUENCE</scope>
    <source>
        <strain evidence="6 8">CCMP2712</strain>
    </source>
</reference>
<accession>L1K2P6</accession>
<dbReference type="HOGENOM" id="CLU_016274_1_2_1"/>
<dbReference type="AlphaFoldDB" id="L1K2P6"/>
<dbReference type="EC" id="2.7.1.59" evidence="2"/>
<dbReference type="STRING" id="905079.L1K2P6"/>
<organism evidence="6">
    <name type="scientific">Guillardia theta (strain CCMP2712)</name>
    <name type="common">Cryptophyte</name>
    <dbReference type="NCBI Taxonomy" id="905079"/>
    <lineage>
        <taxon>Eukaryota</taxon>
        <taxon>Cryptophyceae</taxon>
        <taxon>Pyrenomonadales</taxon>
        <taxon>Geminigeraceae</taxon>
        <taxon>Guillardia</taxon>
    </lineage>
</organism>
<dbReference type="EMBL" id="JH992967">
    <property type="protein sequence ID" value="EKX54643.1"/>
    <property type="molecule type" value="Genomic_DNA"/>
</dbReference>
<dbReference type="OrthoDB" id="311172at2759"/>
<dbReference type="Gene3D" id="3.30.420.40">
    <property type="match status" value="2"/>
</dbReference>
<dbReference type="Proteomes" id="UP000011087">
    <property type="component" value="Unassembled WGS sequence"/>
</dbReference>
<dbReference type="GO" id="GO:0045127">
    <property type="term" value="F:N-acetylglucosamine kinase activity"/>
    <property type="evidence" value="ECO:0007669"/>
    <property type="project" value="UniProtKB-EC"/>
</dbReference>
<evidence type="ECO:0000256" key="3">
    <source>
        <dbReference type="ARBA" id="ARBA00014974"/>
    </source>
</evidence>
<evidence type="ECO:0000313" key="8">
    <source>
        <dbReference type="Proteomes" id="UP000011087"/>
    </source>
</evidence>
<dbReference type="OMA" id="IETRYDM"/>
<evidence type="ECO:0000259" key="5">
    <source>
        <dbReference type="Pfam" id="PF01869"/>
    </source>
</evidence>
<dbReference type="PaxDb" id="55529-EKX54643"/>
<dbReference type="GeneID" id="17311253"/>
<gene>
    <name evidence="6" type="ORF">GUITHDRAFT_100118</name>
</gene>
<evidence type="ECO:0000313" key="7">
    <source>
        <dbReference type="EnsemblProtists" id="EKX54643"/>
    </source>
</evidence>
<keyword evidence="8" id="KW-1185">Reference proteome</keyword>
<dbReference type="InterPro" id="IPR043129">
    <property type="entry name" value="ATPase_NBD"/>
</dbReference>
<dbReference type="eggNOG" id="KOG1794">
    <property type="taxonomic scope" value="Eukaryota"/>
</dbReference>
<evidence type="ECO:0000256" key="2">
    <source>
        <dbReference type="ARBA" id="ARBA00012122"/>
    </source>
</evidence>
<feature type="domain" description="ATPase BadF/BadG/BcrA/BcrD type" evidence="5">
    <location>
        <begin position="4"/>
        <end position="260"/>
    </location>
</feature>